<reference evidence="3" key="1">
    <citation type="journal article" date="2019" name="Int. J. Syst. Evol. Microbiol.">
        <title>The Global Catalogue of Microorganisms (GCM) 10K type strain sequencing project: providing services to taxonomists for standard genome sequencing and annotation.</title>
        <authorList>
            <consortium name="The Broad Institute Genomics Platform"/>
            <consortium name="The Broad Institute Genome Sequencing Center for Infectious Disease"/>
            <person name="Wu L."/>
            <person name="Ma J."/>
        </authorList>
    </citation>
    <scope>NUCLEOTIDE SEQUENCE [LARGE SCALE GENOMIC DNA]</scope>
    <source>
        <strain evidence="3">JCM 16902</strain>
    </source>
</reference>
<gene>
    <name evidence="2" type="ORF">GCM10022223_40370</name>
</gene>
<dbReference type="InterPro" id="IPR025406">
    <property type="entry name" value="DUF4132"/>
</dbReference>
<dbReference type="EMBL" id="BAAAZO010000006">
    <property type="protein sequence ID" value="GAA3619473.1"/>
    <property type="molecule type" value="Genomic_DNA"/>
</dbReference>
<proteinExistence type="predicted"/>
<protein>
    <submittedName>
        <fullName evidence="2">DUF4132 domain-containing protein</fullName>
    </submittedName>
</protein>
<evidence type="ECO:0000313" key="3">
    <source>
        <dbReference type="Proteomes" id="UP001501074"/>
    </source>
</evidence>
<feature type="domain" description="DUF4132" evidence="1">
    <location>
        <begin position="3"/>
        <end position="170"/>
    </location>
</feature>
<comment type="caution">
    <text evidence="2">The sequence shown here is derived from an EMBL/GenBank/DDBJ whole genome shotgun (WGS) entry which is preliminary data.</text>
</comment>
<organism evidence="2 3">
    <name type="scientific">Kineosporia mesophila</name>
    <dbReference type="NCBI Taxonomy" id="566012"/>
    <lineage>
        <taxon>Bacteria</taxon>
        <taxon>Bacillati</taxon>
        <taxon>Actinomycetota</taxon>
        <taxon>Actinomycetes</taxon>
        <taxon>Kineosporiales</taxon>
        <taxon>Kineosporiaceae</taxon>
        <taxon>Kineosporia</taxon>
    </lineage>
</organism>
<dbReference type="Proteomes" id="UP001501074">
    <property type="component" value="Unassembled WGS sequence"/>
</dbReference>
<name>A0ABP6ZZR5_9ACTN</name>
<evidence type="ECO:0000259" key="1">
    <source>
        <dbReference type="Pfam" id="PF13569"/>
    </source>
</evidence>
<sequence>MVQLRQTVEWLARHEASCLVQVETWMVRSLPVPLGVLAEVWPDESWQRALRDLVVRPLASAADPSSTGEVGLLRAVDREKGIGLVTLDGDTVFVPARAVVVPHPVLLADLDELREFVADLQVEQAVSQLFREIAPRPAGLRARDTSVSDWANGEFAQLRHLTGRATSQGYAVRGGYACLRIWEDGHALDARYWLGSDDPESPAWTGELGWVDEQSRPVPLTGIGPVAWSEGARMAARIHAGRKTDDEDA</sequence>
<keyword evidence="3" id="KW-1185">Reference proteome</keyword>
<evidence type="ECO:0000313" key="2">
    <source>
        <dbReference type="EMBL" id="GAA3619473.1"/>
    </source>
</evidence>
<dbReference type="Pfam" id="PF13569">
    <property type="entry name" value="DUF4132"/>
    <property type="match status" value="1"/>
</dbReference>
<accession>A0ABP6ZZR5</accession>